<dbReference type="Proteomes" id="UP001141253">
    <property type="component" value="Chromosome 4"/>
</dbReference>
<gene>
    <name evidence="1" type="ORF">OIU77_021503</name>
</gene>
<comment type="caution">
    <text evidence="1">The sequence shown here is derived from an EMBL/GenBank/DDBJ whole genome shotgun (WGS) entry which is preliminary data.</text>
</comment>
<reference evidence="1" key="2">
    <citation type="journal article" date="2023" name="Int. J. Mol. Sci.">
        <title>De Novo Assembly and Annotation of 11 Diverse Shrub Willow (Salix) Genomes Reveals Novel Gene Organization in Sex-Linked Regions.</title>
        <authorList>
            <person name="Hyden B."/>
            <person name="Feng K."/>
            <person name="Yates T.B."/>
            <person name="Jawdy S."/>
            <person name="Cereghino C."/>
            <person name="Smart L.B."/>
            <person name="Muchero W."/>
        </authorList>
    </citation>
    <scope>NUCLEOTIDE SEQUENCE</scope>
    <source>
        <tissue evidence="1">Shoot tip</tissue>
    </source>
</reference>
<name>A0ABQ9CDZ0_9ROSI</name>
<protein>
    <submittedName>
        <fullName evidence="1">Uncharacterized protein</fullName>
    </submittedName>
</protein>
<organism evidence="1 2">
    <name type="scientific">Salix suchowensis</name>
    <dbReference type="NCBI Taxonomy" id="1278906"/>
    <lineage>
        <taxon>Eukaryota</taxon>
        <taxon>Viridiplantae</taxon>
        <taxon>Streptophyta</taxon>
        <taxon>Embryophyta</taxon>
        <taxon>Tracheophyta</taxon>
        <taxon>Spermatophyta</taxon>
        <taxon>Magnoliopsida</taxon>
        <taxon>eudicotyledons</taxon>
        <taxon>Gunneridae</taxon>
        <taxon>Pentapetalae</taxon>
        <taxon>rosids</taxon>
        <taxon>fabids</taxon>
        <taxon>Malpighiales</taxon>
        <taxon>Salicaceae</taxon>
        <taxon>Saliceae</taxon>
        <taxon>Salix</taxon>
    </lineage>
</organism>
<reference evidence="1" key="1">
    <citation type="submission" date="2022-10" db="EMBL/GenBank/DDBJ databases">
        <authorList>
            <person name="Hyden B.L."/>
            <person name="Feng K."/>
            <person name="Yates T."/>
            <person name="Jawdy S."/>
            <person name="Smart L.B."/>
            <person name="Muchero W."/>
        </authorList>
    </citation>
    <scope>NUCLEOTIDE SEQUENCE</scope>
    <source>
        <tissue evidence="1">Shoot tip</tissue>
    </source>
</reference>
<keyword evidence="2" id="KW-1185">Reference proteome</keyword>
<evidence type="ECO:0000313" key="1">
    <source>
        <dbReference type="EMBL" id="KAJ6396488.1"/>
    </source>
</evidence>
<accession>A0ABQ9CDZ0</accession>
<sequence length="92" mass="9982">MMPPEIQSRSFRPYIAASISSPSFTSSSFPFHLSLPPNQNPIIILTSFPLLLPLLDLVSLLLFSLTTLASPSLSLLAPFSSLTWVALPSLQP</sequence>
<evidence type="ECO:0000313" key="2">
    <source>
        <dbReference type="Proteomes" id="UP001141253"/>
    </source>
</evidence>
<proteinExistence type="predicted"/>
<dbReference type="EMBL" id="JAPFFI010000004">
    <property type="protein sequence ID" value="KAJ6396488.1"/>
    <property type="molecule type" value="Genomic_DNA"/>
</dbReference>